<reference evidence="4" key="1">
    <citation type="submission" date="2025-08" db="UniProtKB">
        <authorList>
            <consortium name="RefSeq"/>
        </authorList>
    </citation>
    <scope>IDENTIFICATION</scope>
    <source>
        <tissue evidence="4">Seedling</tissue>
    </source>
</reference>
<evidence type="ECO:0000256" key="1">
    <source>
        <dbReference type="SAM" id="MobiDB-lite"/>
    </source>
</evidence>
<keyword evidence="3" id="KW-1185">Reference proteome</keyword>
<dbReference type="RefSeq" id="XP_060672414.1">
    <property type="nucleotide sequence ID" value="XM_060816431.1"/>
</dbReference>
<gene>
    <name evidence="4" type="primary">LOC132803425</name>
</gene>
<feature type="transmembrane region" description="Helical" evidence="2">
    <location>
        <begin position="160"/>
        <end position="185"/>
    </location>
</feature>
<dbReference type="PANTHER" id="PTHR46137:SF3">
    <property type="entry name" value="OS05G0310600 PROTEIN"/>
    <property type="match status" value="1"/>
</dbReference>
<dbReference type="GeneID" id="132803425"/>
<name>A0ABM4A6Q7_ZIZJJ</name>
<feature type="compositionally biased region" description="Basic and acidic residues" evidence="1">
    <location>
        <begin position="22"/>
        <end position="37"/>
    </location>
</feature>
<protein>
    <submittedName>
        <fullName evidence="4">Uncharacterized protein LOC132803425</fullName>
    </submittedName>
</protein>
<evidence type="ECO:0000256" key="2">
    <source>
        <dbReference type="SAM" id="Phobius"/>
    </source>
</evidence>
<keyword evidence="2" id="KW-1133">Transmembrane helix</keyword>
<feature type="region of interest" description="Disordered" evidence="1">
    <location>
        <begin position="18"/>
        <end position="37"/>
    </location>
</feature>
<dbReference type="Proteomes" id="UP001652623">
    <property type="component" value="Chromosome 4"/>
</dbReference>
<organism evidence="3 4">
    <name type="scientific">Ziziphus jujuba</name>
    <name type="common">Chinese jujube</name>
    <name type="synonym">Ziziphus sativa</name>
    <dbReference type="NCBI Taxonomy" id="326968"/>
    <lineage>
        <taxon>Eukaryota</taxon>
        <taxon>Viridiplantae</taxon>
        <taxon>Streptophyta</taxon>
        <taxon>Embryophyta</taxon>
        <taxon>Tracheophyta</taxon>
        <taxon>Spermatophyta</taxon>
        <taxon>Magnoliopsida</taxon>
        <taxon>eudicotyledons</taxon>
        <taxon>Gunneridae</taxon>
        <taxon>Pentapetalae</taxon>
        <taxon>rosids</taxon>
        <taxon>fabids</taxon>
        <taxon>Rosales</taxon>
        <taxon>Rhamnaceae</taxon>
        <taxon>Paliureae</taxon>
        <taxon>Ziziphus</taxon>
    </lineage>
</organism>
<evidence type="ECO:0000313" key="4">
    <source>
        <dbReference type="RefSeq" id="XP_060672414.1"/>
    </source>
</evidence>
<dbReference type="PANTHER" id="PTHR46137">
    <property type="entry name" value="OS05G0310600 PROTEIN"/>
    <property type="match status" value="1"/>
</dbReference>
<proteinExistence type="predicted"/>
<accession>A0ABM4A6Q7</accession>
<sequence length="249" mass="27712">MTSRIYLDAENVIHFTQGRRGARSDDPHSTCPKCRDHDQSSVHGVVYCCIDCFDSGADHLYLFEYGVNPAFILAKLGGGTTLALADQPDVVLNHALNFLTSSDSNSHYRFINNGKDFAILWSFKVRNIVTFDIERENLQPGDHIYTWTRANTKDNGNLPLLLLFQSTAATFIGVAATCSGLYCIYGFRSDIGARLNIIKVDQVETLLDVDDKNFSSAASGVRPIESLIDLFIVLLMTHVNFQLLLTVRV</sequence>
<keyword evidence="2" id="KW-0472">Membrane</keyword>
<evidence type="ECO:0000313" key="3">
    <source>
        <dbReference type="Proteomes" id="UP001652623"/>
    </source>
</evidence>
<keyword evidence="2" id="KW-0812">Transmembrane</keyword>